<reference evidence="4" key="2">
    <citation type="submission" date="2016-12" db="EMBL/GenBank/DDBJ databases">
        <title>Whole genome sequencing of Sphingomonas sp. ABOJV.</title>
        <authorList>
            <person name="Conlan S."/>
            <person name="Thomas P.J."/>
            <person name="Mullikin J."/>
            <person name="Palmore T.N."/>
            <person name="Frank K.M."/>
            <person name="Segre J.A."/>
        </authorList>
    </citation>
    <scope>NUCLEOTIDE SEQUENCE [LARGE SCALE GENOMIC DNA]</scope>
    <source>
        <strain evidence="4">ABOJV</strain>
    </source>
</reference>
<evidence type="ECO:0000313" key="2">
    <source>
        <dbReference type="EMBL" id="APR53388.1"/>
    </source>
</evidence>
<proteinExistence type="predicted"/>
<keyword evidence="1" id="KW-0812">Transmembrane</keyword>
<dbReference type="Proteomes" id="UP000286681">
    <property type="component" value="Unassembled WGS sequence"/>
</dbReference>
<feature type="transmembrane region" description="Helical" evidence="1">
    <location>
        <begin position="130"/>
        <end position="146"/>
    </location>
</feature>
<feature type="transmembrane region" description="Helical" evidence="1">
    <location>
        <begin position="82"/>
        <end position="100"/>
    </location>
</feature>
<keyword evidence="1" id="KW-1133">Transmembrane helix</keyword>
<accession>A0A1L6JBV1</accession>
<dbReference type="OrthoDB" id="1956346at2"/>
<reference evidence="3 5" key="3">
    <citation type="submission" date="2018-07" db="EMBL/GenBank/DDBJ databases">
        <title>Genomic and Epidemiologic Investigation of an Indolent Hospital Outbreak.</title>
        <authorList>
            <person name="Johnson R.C."/>
            <person name="Deming C."/>
            <person name="Conlan S."/>
            <person name="Zellmer C.J."/>
            <person name="Michelin A.V."/>
            <person name="Lee-Lin S."/>
            <person name="Thomas P.J."/>
            <person name="Park M."/>
            <person name="Weingarten R.A."/>
            <person name="Less J."/>
            <person name="Dekker J.P."/>
            <person name="Frank K.M."/>
            <person name="Musser K.A."/>
            <person name="Mcquiston J.R."/>
            <person name="Henderson D.K."/>
            <person name="Lau A.F."/>
            <person name="Palmore T.N."/>
            <person name="Segre J.A."/>
        </authorList>
    </citation>
    <scope>NUCLEOTIDE SEQUENCE [LARGE SCALE GENOMIC DNA]</scope>
    <source>
        <strain evidence="3 5">SK-NIH.Env10_0317</strain>
    </source>
</reference>
<dbReference type="STRING" id="93064.BRX40_13975"/>
<dbReference type="AlphaFoldDB" id="A0A1L6JBV1"/>
<keyword evidence="4" id="KW-1185">Reference proteome</keyword>
<keyword evidence="1" id="KW-0472">Membrane</keyword>
<sequence length="176" mass="18692">MHRHLQDVFGKAQQPGQLIAILGFGVAVPTALATTSPEIFGSVALWRGLLALLLVLDIAAGCVANFTRGTNDFYAERPRNRWIFIAIHVHIVAVAALLNLDVGASIAVWAYTIASAILINLLAGKPSQTFAGGLLLSAGLTGIALWPGLSPFMGAVCALFMLKVLFSFAVDHYRHG</sequence>
<gene>
    <name evidence="2" type="ORF">BRX40_13975</name>
    <name evidence="3" type="ORF">CA257_11880</name>
</gene>
<dbReference type="KEGG" id="skr:BRX40_13975"/>
<evidence type="ECO:0000313" key="4">
    <source>
        <dbReference type="Proteomes" id="UP000185161"/>
    </source>
</evidence>
<evidence type="ECO:0000313" key="3">
    <source>
        <dbReference type="EMBL" id="RSV02594.1"/>
    </source>
</evidence>
<feature type="transmembrane region" description="Helical" evidence="1">
    <location>
        <begin position="106"/>
        <end position="123"/>
    </location>
</feature>
<protein>
    <submittedName>
        <fullName evidence="2">Uncharacterized protein</fullName>
    </submittedName>
</protein>
<organism evidence="2 4">
    <name type="scientific">Sphingomonas koreensis</name>
    <dbReference type="NCBI Taxonomy" id="93064"/>
    <lineage>
        <taxon>Bacteria</taxon>
        <taxon>Pseudomonadati</taxon>
        <taxon>Pseudomonadota</taxon>
        <taxon>Alphaproteobacteria</taxon>
        <taxon>Sphingomonadales</taxon>
        <taxon>Sphingomonadaceae</taxon>
        <taxon>Sphingomonas</taxon>
    </lineage>
</organism>
<dbReference type="EMBL" id="CP018820">
    <property type="protein sequence ID" value="APR53388.1"/>
    <property type="molecule type" value="Genomic_DNA"/>
</dbReference>
<dbReference type="EMBL" id="QQWO01000009">
    <property type="protein sequence ID" value="RSV02594.1"/>
    <property type="molecule type" value="Genomic_DNA"/>
</dbReference>
<name>A0A1L6JBV1_9SPHN</name>
<feature type="transmembrane region" description="Helical" evidence="1">
    <location>
        <begin position="152"/>
        <end position="170"/>
    </location>
</feature>
<evidence type="ECO:0000313" key="5">
    <source>
        <dbReference type="Proteomes" id="UP000286681"/>
    </source>
</evidence>
<dbReference type="Proteomes" id="UP000185161">
    <property type="component" value="Chromosome"/>
</dbReference>
<reference evidence="2" key="1">
    <citation type="submission" date="2016-12" db="EMBL/GenBank/DDBJ databases">
        <title>Whole genome sequencing of Sphingomonas koreensis.</title>
        <authorList>
            <person name="Conlan S."/>
            <person name="Thomas P.J."/>
            <person name="Mullikin J."/>
            <person name="Palmore T.N."/>
            <person name="Frank K.M."/>
            <person name="Segre J.A."/>
        </authorList>
    </citation>
    <scope>NUCLEOTIDE SEQUENCE</scope>
    <source>
        <strain evidence="2">ABOJV</strain>
    </source>
</reference>
<evidence type="ECO:0000256" key="1">
    <source>
        <dbReference type="SAM" id="Phobius"/>
    </source>
</evidence>
<dbReference type="RefSeq" id="WP_075152026.1">
    <property type="nucleotide sequence ID" value="NZ_QLJD01000001.1"/>
</dbReference>
<feature type="transmembrane region" description="Helical" evidence="1">
    <location>
        <begin position="49"/>
        <end position="70"/>
    </location>
</feature>